<evidence type="ECO:0000313" key="3">
    <source>
        <dbReference type="Proteomes" id="UP001162162"/>
    </source>
</evidence>
<keyword evidence="3" id="KW-1185">Reference proteome</keyword>
<evidence type="ECO:0000256" key="1">
    <source>
        <dbReference type="SAM" id="MobiDB-lite"/>
    </source>
</evidence>
<reference evidence="2" key="1">
    <citation type="journal article" date="2023" name="Insect Mol. Biol.">
        <title>Genome sequencing provides insights into the evolution of gene families encoding plant cell wall-degrading enzymes in longhorned beetles.</title>
        <authorList>
            <person name="Shin N.R."/>
            <person name="Okamura Y."/>
            <person name="Kirsch R."/>
            <person name="Pauchet Y."/>
        </authorList>
    </citation>
    <scope>NUCLEOTIDE SEQUENCE</scope>
    <source>
        <strain evidence="2">AMC_N1</strain>
    </source>
</reference>
<dbReference type="AlphaFoldDB" id="A0AAV8XSR9"/>
<gene>
    <name evidence="2" type="ORF">NQ318_002789</name>
</gene>
<sequence length="80" mass="9306">MEQRVNLKLLVKLGKTFTEAYAMLKRSVRELIGLNGLKRDVKRPMSIRALHGPQRRKRTKTLKNLVNQPRRSSSKHPRAC</sequence>
<proteinExistence type="predicted"/>
<name>A0AAV8XSR9_9CUCU</name>
<feature type="compositionally biased region" description="Polar residues" evidence="1">
    <location>
        <begin position="62"/>
        <end position="71"/>
    </location>
</feature>
<evidence type="ECO:0008006" key="4">
    <source>
        <dbReference type="Google" id="ProtNLM"/>
    </source>
</evidence>
<organism evidence="2 3">
    <name type="scientific">Aromia moschata</name>
    <dbReference type="NCBI Taxonomy" id="1265417"/>
    <lineage>
        <taxon>Eukaryota</taxon>
        <taxon>Metazoa</taxon>
        <taxon>Ecdysozoa</taxon>
        <taxon>Arthropoda</taxon>
        <taxon>Hexapoda</taxon>
        <taxon>Insecta</taxon>
        <taxon>Pterygota</taxon>
        <taxon>Neoptera</taxon>
        <taxon>Endopterygota</taxon>
        <taxon>Coleoptera</taxon>
        <taxon>Polyphaga</taxon>
        <taxon>Cucujiformia</taxon>
        <taxon>Chrysomeloidea</taxon>
        <taxon>Cerambycidae</taxon>
        <taxon>Cerambycinae</taxon>
        <taxon>Callichromatini</taxon>
        <taxon>Aromia</taxon>
    </lineage>
</organism>
<accession>A0AAV8XSR9</accession>
<dbReference type="EMBL" id="JAPWTK010000346">
    <property type="protein sequence ID" value="KAJ8942035.1"/>
    <property type="molecule type" value="Genomic_DNA"/>
</dbReference>
<evidence type="ECO:0000313" key="2">
    <source>
        <dbReference type="EMBL" id="KAJ8942035.1"/>
    </source>
</evidence>
<feature type="region of interest" description="Disordered" evidence="1">
    <location>
        <begin position="50"/>
        <end position="80"/>
    </location>
</feature>
<protein>
    <recommendedName>
        <fullName evidence="4">Ribosomal protein S13</fullName>
    </recommendedName>
</protein>
<dbReference type="Proteomes" id="UP001162162">
    <property type="component" value="Unassembled WGS sequence"/>
</dbReference>
<comment type="caution">
    <text evidence="2">The sequence shown here is derived from an EMBL/GenBank/DDBJ whole genome shotgun (WGS) entry which is preliminary data.</text>
</comment>